<organism evidence="2 3">
    <name type="scientific">Ketogulonicigenium vulgare (strain WSH-001)</name>
    <dbReference type="NCBI Taxonomy" id="759362"/>
    <lineage>
        <taxon>Bacteria</taxon>
        <taxon>Pseudomonadati</taxon>
        <taxon>Pseudomonadota</taxon>
        <taxon>Alphaproteobacteria</taxon>
        <taxon>Rhodobacterales</taxon>
        <taxon>Roseobacteraceae</taxon>
        <taxon>Ketogulonicigenium</taxon>
    </lineage>
</organism>
<evidence type="ECO:0000256" key="1">
    <source>
        <dbReference type="SAM" id="Phobius"/>
    </source>
</evidence>
<sequence>MTGADLPVWVAILIAVLVVVGSSLTFVGALGLVRLKNFYDRLHAPTLGTSWGTAGIALASMIFFSVIAGEVLLHELIIGIFVMITTPVGLILLAGAAYTRDQREIMNKLSNDTLPIETAETLESSADVHQLGPVEKPQ</sequence>
<dbReference type="Proteomes" id="UP000000692">
    <property type="component" value="Chromosome"/>
</dbReference>
<feature type="transmembrane region" description="Helical" evidence="1">
    <location>
        <begin position="44"/>
        <end position="64"/>
    </location>
</feature>
<dbReference type="EMBL" id="CP002018">
    <property type="protein sequence ID" value="AEM40340.1"/>
    <property type="molecule type" value="Genomic_DNA"/>
</dbReference>
<dbReference type="InterPro" id="IPR005133">
    <property type="entry name" value="PhaG_MnhG_YufB"/>
</dbReference>
<dbReference type="PANTHER" id="PTHR34703">
    <property type="entry name" value="ANTIPORTER SUBUNIT MNHG2-RELATED"/>
    <property type="match status" value="1"/>
</dbReference>
<gene>
    <name evidence="2" type="primary">phaG</name>
    <name evidence="2" type="ordered locus">KVU_0501</name>
</gene>
<accession>F9Y399</accession>
<dbReference type="PATRIC" id="fig|759362.5.peg.527"/>
<dbReference type="RefSeq" id="WP_013383788.1">
    <property type="nucleotide sequence ID" value="NC_017384.1"/>
</dbReference>
<name>F9Y399_KETVW</name>
<proteinExistence type="predicted"/>
<keyword evidence="1" id="KW-1133">Transmembrane helix</keyword>
<reference evidence="2 3" key="1">
    <citation type="journal article" date="2011" name="J. Bacteriol.">
        <title>Complete genome sequence of the industrial strain Ketogulonicigenium vulgare WSH-001.</title>
        <authorList>
            <person name="Liu L."/>
            <person name="Li Y."/>
            <person name="Zhang J."/>
            <person name="Zhou Z."/>
            <person name="Liu J."/>
            <person name="Li X."/>
            <person name="Zhou J."/>
            <person name="Du G."/>
            <person name="Wang L."/>
            <person name="Chen J."/>
        </authorList>
    </citation>
    <scope>NUCLEOTIDE SEQUENCE [LARGE SCALE GENOMIC DNA]</scope>
    <source>
        <strain evidence="2 3">WSH-001</strain>
    </source>
</reference>
<dbReference type="KEGG" id="kvl:KVU_0501"/>
<dbReference type="PANTHER" id="PTHR34703:SF1">
    <property type="entry name" value="ANTIPORTER SUBUNIT MNHG2-RELATED"/>
    <property type="match status" value="1"/>
</dbReference>
<feature type="transmembrane region" description="Helical" evidence="1">
    <location>
        <begin position="6"/>
        <end position="32"/>
    </location>
</feature>
<keyword evidence="3" id="KW-1185">Reference proteome</keyword>
<dbReference type="eggNOG" id="COG1320">
    <property type="taxonomic scope" value="Bacteria"/>
</dbReference>
<evidence type="ECO:0000313" key="2">
    <source>
        <dbReference type="EMBL" id="AEM40340.1"/>
    </source>
</evidence>
<dbReference type="NCBIfam" id="TIGR01300">
    <property type="entry name" value="CPA3_mnhG_phaG"/>
    <property type="match status" value="1"/>
</dbReference>
<evidence type="ECO:0000313" key="3">
    <source>
        <dbReference type="Proteomes" id="UP000000692"/>
    </source>
</evidence>
<dbReference type="GO" id="GO:0015385">
    <property type="term" value="F:sodium:proton antiporter activity"/>
    <property type="evidence" value="ECO:0007669"/>
    <property type="project" value="TreeGrafter"/>
</dbReference>
<feature type="transmembrane region" description="Helical" evidence="1">
    <location>
        <begin position="76"/>
        <end position="98"/>
    </location>
</feature>
<dbReference type="HOGENOM" id="CLU_121334_1_0_5"/>
<dbReference type="Pfam" id="PF03334">
    <property type="entry name" value="PhaG_MnhG_YufB"/>
    <property type="match status" value="1"/>
</dbReference>
<keyword evidence="1" id="KW-0472">Membrane</keyword>
<keyword evidence="1" id="KW-0812">Transmembrane</keyword>
<dbReference type="AlphaFoldDB" id="F9Y399"/>
<protein>
    <submittedName>
        <fullName evidence="2">Monovalent cation/proton antiporter, MnhG/PhaG subunit</fullName>
    </submittedName>
</protein>
<dbReference type="OrthoDB" id="4427992at2"/>